<dbReference type="AlphaFoldDB" id="A0A8J5ZZW9"/>
<protein>
    <submittedName>
        <fullName evidence="1">Uncharacterized protein</fullName>
    </submittedName>
</protein>
<organism evidence="1 2">
    <name type="scientific">Gossypium anomalum</name>
    <dbReference type="NCBI Taxonomy" id="47600"/>
    <lineage>
        <taxon>Eukaryota</taxon>
        <taxon>Viridiplantae</taxon>
        <taxon>Streptophyta</taxon>
        <taxon>Embryophyta</taxon>
        <taxon>Tracheophyta</taxon>
        <taxon>Spermatophyta</taxon>
        <taxon>Magnoliopsida</taxon>
        <taxon>eudicotyledons</taxon>
        <taxon>Gunneridae</taxon>
        <taxon>Pentapetalae</taxon>
        <taxon>rosids</taxon>
        <taxon>malvids</taxon>
        <taxon>Malvales</taxon>
        <taxon>Malvaceae</taxon>
        <taxon>Malvoideae</taxon>
        <taxon>Gossypium</taxon>
    </lineage>
</organism>
<dbReference type="OrthoDB" id="994845at2759"/>
<gene>
    <name evidence="1" type="ORF">CXB51_002960</name>
</gene>
<evidence type="ECO:0000313" key="1">
    <source>
        <dbReference type="EMBL" id="KAG8500959.1"/>
    </source>
</evidence>
<dbReference type="Proteomes" id="UP000701853">
    <property type="component" value="Chromosome 2"/>
</dbReference>
<reference evidence="1 2" key="1">
    <citation type="journal article" date="2021" name="bioRxiv">
        <title>The Gossypium anomalum genome as a resource for cotton improvement and evolutionary analysis of hybrid incompatibility.</title>
        <authorList>
            <person name="Grover C.E."/>
            <person name="Yuan D."/>
            <person name="Arick M.A."/>
            <person name="Miller E.R."/>
            <person name="Hu G."/>
            <person name="Peterson D.G."/>
            <person name="Wendel J.F."/>
            <person name="Udall J.A."/>
        </authorList>
    </citation>
    <scope>NUCLEOTIDE SEQUENCE [LARGE SCALE GENOMIC DNA]</scope>
    <source>
        <strain evidence="1">JFW-Udall</strain>
        <tissue evidence="1">Leaf</tissue>
    </source>
</reference>
<proteinExistence type="predicted"/>
<dbReference type="EMBL" id="JAHUZN010000002">
    <property type="protein sequence ID" value="KAG8500959.1"/>
    <property type="molecule type" value="Genomic_DNA"/>
</dbReference>
<keyword evidence="2" id="KW-1185">Reference proteome</keyword>
<sequence>MDVVRRPRYHILHPAGSVSKPIYVGCECVIGSVRDGGNARIGLVVVIIRVEAMDSIATARHERVAQGGYAEEERRELAANIDYMTWFKVVGKSYLLSPEVRSRQVRSKKQRRPPQQ</sequence>
<comment type="caution">
    <text evidence="1">The sequence shown here is derived from an EMBL/GenBank/DDBJ whole genome shotgun (WGS) entry which is preliminary data.</text>
</comment>
<name>A0A8J5ZZW9_9ROSI</name>
<accession>A0A8J5ZZW9</accession>
<evidence type="ECO:0000313" key="2">
    <source>
        <dbReference type="Proteomes" id="UP000701853"/>
    </source>
</evidence>